<dbReference type="Proteomes" id="UP000593626">
    <property type="component" value="Chromosome"/>
</dbReference>
<dbReference type="AlphaFoldDB" id="A0A7S8CBK8"/>
<evidence type="ECO:0000313" key="2">
    <source>
        <dbReference type="Proteomes" id="UP000593626"/>
    </source>
</evidence>
<accession>A0A7S8CBK8</accession>
<protein>
    <submittedName>
        <fullName evidence="1">Uncharacterized protein</fullName>
    </submittedName>
</protein>
<keyword evidence="2" id="KW-1185">Reference proteome</keyword>
<sequence length="146" mass="16665">MLLSCIVLISYSIYWFFVLFQPLEHIGTTFDSGKIVFEIRNLGPSHLVVESVEFNKEAVEGLKVGVSYNGHSVVGSGILNSPDIFYLPPDSLRVLPMDSKNHEQYGILIDFLPTYGSFEISYYYMGIKKSLTIMFNEDKYPNIENY</sequence>
<reference evidence="1 2" key="1">
    <citation type="submission" date="2019-07" db="EMBL/GenBank/DDBJ databases">
        <title>Genome sequence of 2 isolates from Red Sea Mangroves.</title>
        <authorList>
            <person name="Sefrji F."/>
            <person name="Michoud G."/>
            <person name="Merlino G."/>
            <person name="Daffonchio D."/>
        </authorList>
    </citation>
    <scope>NUCLEOTIDE SEQUENCE [LARGE SCALE GENOMIC DNA]</scope>
    <source>
        <strain evidence="1 2">R1DC41</strain>
    </source>
</reference>
<dbReference type="RefSeq" id="WP_239671633.1">
    <property type="nucleotide sequence ID" value="NZ_CP049742.1"/>
</dbReference>
<evidence type="ECO:0000313" key="1">
    <source>
        <dbReference type="EMBL" id="QPC46965.1"/>
    </source>
</evidence>
<organism evidence="1 2">
    <name type="scientific">Mangrovibacillus cuniculi</name>
    <dbReference type="NCBI Taxonomy" id="2593652"/>
    <lineage>
        <taxon>Bacteria</taxon>
        <taxon>Bacillati</taxon>
        <taxon>Bacillota</taxon>
        <taxon>Bacilli</taxon>
        <taxon>Bacillales</taxon>
        <taxon>Bacillaceae</taxon>
        <taxon>Mangrovibacillus</taxon>
    </lineage>
</organism>
<name>A0A7S8CBK8_9BACI</name>
<gene>
    <name evidence="1" type="ORF">G8O30_08320</name>
</gene>
<proteinExistence type="predicted"/>
<dbReference type="EMBL" id="CP049742">
    <property type="protein sequence ID" value="QPC46965.1"/>
    <property type="molecule type" value="Genomic_DNA"/>
</dbReference>
<dbReference type="KEGG" id="mcui:G8O30_08320"/>